<feature type="region of interest" description="Disordered" evidence="1">
    <location>
        <begin position="18"/>
        <end position="54"/>
    </location>
</feature>
<dbReference type="EMBL" id="HE797232">
    <property type="protein sequence ID" value="CCM06160.1"/>
    <property type="molecule type" value="Genomic_DNA"/>
</dbReference>
<dbReference type="OrthoDB" id="285729at2759"/>
<dbReference type="Pfam" id="PF09420">
    <property type="entry name" value="Nop16"/>
    <property type="match status" value="1"/>
</dbReference>
<evidence type="ECO:0000313" key="3">
    <source>
        <dbReference type="Proteomes" id="UP000006352"/>
    </source>
</evidence>
<feature type="region of interest" description="Disordered" evidence="1">
    <location>
        <begin position="79"/>
        <end position="102"/>
    </location>
</feature>
<proteinExistence type="predicted"/>
<evidence type="ECO:0000256" key="1">
    <source>
        <dbReference type="SAM" id="MobiDB-lite"/>
    </source>
</evidence>
<gene>
    <name evidence="2" type="ORF">FIBRA_08399</name>
</gene>
<dbReference type="InterPro" id="IPR019002">
    <property type="entry name" value="Ribosome_biogenesis_Nop16"/>
</dbReference>
<dbReference type="InParanoid" id="J4GWR0"/>
<keyword evidence="3" id="KW-1185">Reference proteome</keyword>
<dbReference type="AlphaFoldDB" id="J4GWR0"/>
<organism evidence="2 3">
    <name type="scientific">Fibroporia radiculosa</name>
    <dbReference type="NCBI Taxonomy" id="599839"/>
    <lineage>
        <taxon>Eukaryota</taxon>
        <taxon>Fungi</taxon>
        <taxon>Dikarya</taxon>
        <taxon>Basidiomycota</taxon>
        <taxon>Agaricomycotina</taxon>
        <taxon>Agaricomycetes</taxon>
        <taxon>Polyporales</taxon>
        <taxon>Fibroporiaceae</taxon>
        <taxon>Fibroporia</taxon>
    </lineage>
</organism>
<dbReference type="RefSeq" id="XP_012185443.1">
    <property type="nucleotide sequence ID" value="XM_012330053.1"/>
</dbReference>
<feature type="compositionally biased region" description="Acidic residues" evidence="1">
    <location>
        <begin position="79"/>
        <end position="93"/>
    </location>
</feature>
<dbReference type="HOGENOM" id="CLU_078857_1_0_1"/>
<accession>J4GWR0</accession>
<dbReference type="GeneID" id="24101060"/>
<reference evidence="2 3" key="1">
    <citation type="journal article" date="2012" name="Appl. Environ. Microbiol.">
        <title>Short-read sequencing for genomic analysis of the brown rot fungus Fibroporia radiculosa.</title>
        <authorList>
            <person name="Tang J.D."/>
            <person name="Perkins A.D."/>
            <person name="Sonstegard T.S."/>
            <person name="Schroeder S.G."/>
            <person name="Burgess S.C."/>
            <person name="Diehl S.V."/>
        </authorList>
    </citation>
    <scope>NUCLEOTIDE SEQUENCE [LARGE SCALE GENOMIC DNA]</scope>
    <source>
        <strain evidence="2 3">TFFH 294</strain>
    </source>
</reference>
<name>J4GWR0_9APHY</name>
<dbReference type="STRING" id="599839.J4GWR0"/>
<protein>
    <submittedName>
        <fullName evidence="2">Uncharacterized protein</fullName>
    </submittedName>
</protein>
<sequence length="218" mass="22538">MSYLRSYEALGLVASLNPTASGGAEMRLAGSAERPGAEEATEASSVQTGKAKAARTGGIRKGYGRIIRDEAGNVVDVQLGEDEGEGEGEEAEAGMEGVPDATEDESLGRWVGVGTRPSTEGSARVVQGPIMLTPVSREIAGDGSSPALEDMSKERGGRARRFASAGELATLRRLVGRYGEDVEGMARDRKLNAGQRTAGELSWAINKAGGVGALSGVE</sequence>
<evidence type="ECO:0000313" key="2">
    <source>
        <dbReference type="EMBL" id="CCM06160.1"/>
    </source>
</evidence>
<dbReference type="Proteomes" id="UP000006352">
    <property type="component" value="Unassembled WGS sequence"/>
</dbReference>